<reference evidence="2 3" key="1">
    <citation type="submission" date="2019-03" db="EMBL/GenBank/DDBJ databases">
        <title>First draft genome of Liparis tanakae, snailfish: a comprehensive survey of snailfish specific genes.</title>
        <authorList>
            <person name="Kim W."/>
            <person name="Song I."/>
            <person name="Jeong J.-H."/>
            <person name="Kim D."/>
            <person name="Kim S."/>
            <person name="Ryu S."/>
            <person name="Song J.Y."/>
            <person name="Lee S.K."/>
        </authorList>
    </citation>
    <scope>NUCLEOTIDE SEQUENCE [LARGE SCALE GENOMIC DNA]</scope>
    <source>
        <tissue evidence="2">Muscle</tissue>
    </source>
</reference>
<name>A0A4Z2FCV1_9TELE</name>
<organism evidence="2 3">
    <name type="scientific">Liparis tanakae</name>
    <name type="common">Tanaka's snailfish</name>
    <dbReference type="NCBI Taxonomy" id="230148"/>
    <lineage>
        <taxon>Eukaryota</taxon>
        <taxon>Metazoa</taxon>
        <taxon>Chordata</taxon>
        <taxon>Craniata</taxon>
        <taxon>Vertebrata</taxon>
        <taxon>Euteleostomi</taxon>
        <taxon>Actinopterygii</taxon>
        <taxon>Neopterygii</taxon>
        <taxon>Teleostei</taxon>
        <taxon>Neoteleostei</taxon>
        <taxon>Acanthomorphata</taxon>
        <taxon>Eupercaria</taxon>
        <taxon>Perciformes</taxon>
        <taxon>Cottioidei</taxon>
        <taxon>Cottales</taxon>
        <taxon>Liparidae</taxon>
        <taxon>Liparis</taxon>
    </lineage>
</organism>
<sequence>MAPPPCGQISTLFFRKLNRSLLDVDTFSKSDPGHRKQKEGPFTAGRKSLTAWAPSRKEDIDLHQPLSFPRHADVLITFHTATRSSSYGRNSREGRSWKC</sequence>
<evidence type="ECO:0000313" key="2">
    <source>
        <dbReference type="EMBL" id="TNN39066.1"/>
    </source>
</evidence>
<evidence type="ECO:0000313" key="3">
    <source>
        <dbReference type="Proteomes" id="UP000314294"/>
    </source>
</evidence>
<protein>
    <submittedName>
        <fullName evidence="2">Uncharacterized protein</fullName>
    </submittedName>
</protein>
<dbReference type="Proteomes" id="UP000314294">
    <property type="component" value="Unassembled WGS sequence"/>
</dbReference>
<dbReference type="AlphaFoldDB" id="A0A4Z2FCV1"/>
<proteinExistence type="predicted"/>
<feature type="region of interest" description="Disordered" evidence="1">
    <location>
        <begin position="27"/>
        <end position="46"/>
    </location>
</feature>
<comment type="caution">
    <text evidence="2">The sequence shown here is derived from an EMBL/GenBank/DDBJ whole genome shotgun (WGS) entry which is preliminary data.</text>
</comment>
<evidence type="ECO:0000256" key="1">
    <source>
        <dbReference type="SAM" id="MobiDB-lite"/>
    </source>
</evidence>
<gene>
    <name evidence="2" type="ORF">EYF80_050772</name>
</gene>
<keyword evidence="3" id="KW-1185">Reference proteome</keyword>
<accession>A0A4Z2FCV1</accession>
<dbReference type="EMBL" id="SRLO01001312">
    <property type="protein sequence ID" value="TNN39066.1"/>
    <property type="molecule type" value="Genomic_DNA"/>
</dbReference>